<feature type="domain" description="HTH luxR-type" evidence="4">
    <location>
        <begin position="139"/>
        <end position="204"/>
    </location>
</feature>
<dbReference type="CDD" id="cd06170">
    <property type="entry name" value="LuxR_C_like"/>
    <property type="match status" value="1"/>
</dbReference>
<evidence type="ECO:0000256" key="1">
    <source>
        <dbReference type="ARBA" id="ARBA00022553"/>
    </source>
</evidence>
<dbReference type="InterPro" id="IPR016032">
    <property type="entry name" value="Sig_transdc_resp-reg_C-effctor"/>
</dbReference>
<evidence type="ECO:0000259" key="5">
    <source>
        <dbReference type="PROSITE" id="PS50110"/>
    </source>
</evidence>
<evidence type="ECO:0000259" key="4">
    <source>
        <dbReference type="PROSITE" id="PS50043"/>
    </source>
</evidence>
<dbReference type="InterPro" id="IPR011006">
    <property type="entry name" value="CheY-like_superfamily"/>
</dbReference>
<dbReference type="PRINTS" id="PR00038">
    <property type="entry name" value="HTHLUXR"/>
</dbReference>
<keyword evidence="1 3" id="KW-0597">Phosphoprotein</keyword>
<evidence type="ECO:0000313" key="6">
    <source>
        <dbReference type="EMBL" id="QKJ19351.1"/>
    </source>
</evidence>
<dbReference type="SUPFAM" id="SSF46894">
    <property type="entry name" value="C-terminal effector domain of the bipartite response regulators"/>
    <property type="match status" value="1"/>
</dbReference>
<dbReference type="Gene3D" id="3.40.50.2300">
    <property type="match status" value="1"/>
</dbReference>
<evidence type="ECO:0000256" key="2">
    <source>
        <dbReference type="ARBA" id="ARBA00023125"/>
    </source>
</evidence>
<dbReference type="SUPFAM" id="SSF52172">
    <property type="entry name" value="CheY-like"/>
    <property type="match status" value="1"/>
</dbReference>
<accession>A0A7D4Q298</accession>
<protein>
    <submittedName>
        <fullName evidence="6">Response regulator transcription factor</fullName>
    </submittedName>
</protein>
<dbReference type="AlphaFoldDB" id="A0A7D4Q298"/>
<dbReference type="RefSeq" id="WP_172989792.1">
    <property type="nucleotide sequence ID" value="NZ_CP054038.1"/>
</dbReference>
<dbReference type="PANTHER" id="PTHR43214">
    <property type="entry name" value="TWO-COMPONENT RESPONSE REGULATOR"/>
    <property type="match status" value="1"/>
</dbReference>
<dbReference type="SMART" id="SM00448">
    <property type="entry name" value="REC"/>
    <property type="match status" value="1"/>
</dbReference>
<dbReference type="PROSITE" id="PS50043">
    <property type="entry name" value="HTH_LUXR_2"/>
    <property type="match status" value="1"/>
</dbReference>
<dbReference type="GO" id="GO:0003677">
    <property type="term" value="F:DNA binding"/>
    <property type="evidence" value="ECO:0007669"/>
    <property type="project" value="UniProtKB-KW"/>
</dbReference>
<feature type="modified residue" description="4-aspartylphosphate" evidence="3">
    <location>
        <position position="56"/>
    </location>
</feature>
<keyword evidence="2" id="KW-0238">DNA-binding</keyword>
<dbReference type="InterPro" id="IPR058245">
    <property type="entry name" value="NreC/VraR/RcsB-like_REC"/>
</dbReference>
<dbReference type="Proteomes" id="UP000502498">
    <property type="component" value="Chromosome"/>
</dbReference>
<sequence>MIRVLVVDDHAMVRAGLTSVLTADGDIDVVAQAADAAGALRAMRSEGDRIDVVLMDLSMPGDDGVAATSAVLTVAPRARVVVLTSFSDRERVRQAVAAGAIGFQLKDADPAALRAAVRAAYDGGAPLDPRVAGALLPDRTRRVDRLSAREREVLLLAAEGMANKQIARRLGITERTVKAHLGNVYRQLDVADRTSAALWAREHLV</sequence>
<evidence type="ECO:0000256" key="3">
    <source>
        <dbReference type="PROSITE-ProRule" id="PRU00169"/>
    </source>
</evidence>
<dbReference type="CDD" id="cd17535">
    <property type="entry name" value="REC_NarL-like"/>
    <property type="match status" value="1"/>
</dbReference>
<dbReference type="InterPro" id="IPR039420">
    <property type="entry name" value="WalR-like"/>
</dbReference>
<reference evidence="6 7" key="1">
    <citation type="submission" date="2020-05" db="EMBL/GenBank/DDBJ databases">
        <title>Strain PA2F3 complete genome.</title>
        <authorList>
            <person name="Kim Y.-S."/>
            <person name="Kim S.-J."/>
            <person name="Jung H.-k."/>
            <person name="Kim S.-E."/>
            <person name="Kim K.-H."/>
        </authorList>
    </citation>
    <scope>NUCLEOTIDE SEQUENCE [LARGE SCALE GENOMIC DNA]</scope>
    <source>
        <strain evidence="6 7">PA2F3</strain>
    </source>
</reference>
<dbReference type="InterPro" id="IPR000792">
    <property type="entry name" value="Tscrpt_reg_LuxR_C"/>
</dbReference>
<organism evidence="6 7">
    <name type="scientific">Microbacterium hominis</name>
    <dbReference type="NCBI Taxonomy" id="162426"/>
    <lineage>
        <taxon>Bacteria</taxon>
        <taxon>Bacillati</taxon>
        <taxon>Actinomycetota</taxon>
        <taxon>Actinomycetes</taxon>
        <taxon>Micrococcales</taxon>
        <taxon>Microbacteriaceae</taxon>
        <taxon>Microbacterium</taxon>
    </lineage>
</organism>
<name>A0A7D4Q298_9MICO</name>
<dbReference type="GO" id="GO:0006355">
    <property type="term" value="P:regulation of DNA-templated transcription"/>
    <property type="evidence" value="ECO:0007669"/>
    <property type="project" value="InterPro"/>
</dbReference>
<dbReference type="Pfam" id="PF00072">
    <property type="entry name" value="Response_reg"/>
    <property type="match status" value="1"/>
</dbReference>
<dbReference type="GO" id="GO:0000160">
    <property type="term" value="P:phosphorelay signal transduction system"/>
    <property type="evidence" value="ECO:0007669"/>
    <property type="project" value="InterPro"/>
</dbReference>
<dbReference type="EMBL" id="CP054038">
    <property type="protein sequence ID" value="QKJ19351.1"/>
    <property type="molecule type" value="Genomic_DNA"/>
</dbReference>
<evidence type="ECO:0000313" key="7">
    <source>
        <dbReference type="Proteomes" id="UP000502498"/>
    </source>
</evidence>
<dbReference type="SMART" id="SM00421">
    <property type="entry name" value="HTH_LUXR"/>
    <property type="match status" value="1"/>
</dbReference>
<proteinExistence type="predicted"/>
<dbReference type="Pfam" id="PF00196">
    <property type="entry name" value="GerE"/>
    <property type="match status" value="1"/>
</dbReference>
<feature type="domain" description="Response regulatory" evidence="5">
    <location>
        <begin position="3"/>
        <end position="121"/>
    </location>
</feature>
<gene>
    <name evidence="6" type="ORF">HQM25_08210</name>
</gene>
<dbReference type="InterPro" id="IPR001789">
    <property type="entry name" value="Sig_transdc_resp-reg_receiver"/>
</dbReference>
<dbReference type="PROSITE" id="PS50110">
    <property type="entry name" value="RESPONSE_REGULATORY"/>
    <property type="match status" value="1"/>
</dbReference>